<dbReference type="PANTHER" id="PTHR23416">
    <property type="entry name" value="SIALIC ACID SYNTHASE-RELATED"/>
    <property type="match status" value="1"/>
</dbReference>
<sequence length="185" mass="20463">MNEKKKVNNSLYRTTHDPGATKLKRALWYLVNALIFKSALFAVNSLKVALLRIFGAKIGNGTVIKPVVNIKYPWKLQTGNYCWIGEEVWIDNLSDVTMGDNVTLSQGAMLLTGSHDHRSEKFDFLTRPIVLEDGVWITAKAIVFGGVTARTHSILGISAVAEKDLEPYTIYKGVPAVAVSERNIS</sequence>
<dbReference type="SUPFAM" id="SSF51161">
    <property type="entry name" value="Trimeric LpxA-like enzymes"/>
    <property type="match status" value="1"/>
</dbReference>
<name>A0A0E9N674_9BACT</name>
<dbReference type="RefSeq" id="WP_046371158.1">
    <property type="nucleotide sequence ID" value="NZ_BBWV01000004.1"/>
</dbReference>
<proteinExistence type="inferred from homology"/>
<dbReference type="CDD" id="cd05825">
    <property type="entry name" value="LbH_wcaF_like"/>
    <property type="match status" value="1"/>
</dbReference>
<evidence type="ECO:0000256" key="3">
    <source>
        <dbReference type="SAM" id="Phobius"/>
    </source>
</evidence>
<dbReference type="Proteomes" id="UP000033121">
    <property type="component" value="Unassembled WGS sequence"/>
</dbReference>
<keyword evidence="3" id="KW-1133">Transmembrane helix</keyword>
<evidence type="ECO:0000313" key="4">
    <source>
        <dbReference type="EMBL" id="GAO45206.1"/>
    </source>
</evidence>
<keyword evidence="5" id="KW-1185">Reference proteome</keyword>
<comment type="caution">
    <text evidence="4">The sequence shown here is derived from an EMBL/GenBank/DDBJ whole genome shotgun (WGS) entry which is preliminary data.</text>
</comment>
<accession>A0A0E9N674</accession>
<dbReference type="EMBL" id="BBWV01000004">
    <property type="protein sequence ID" value="GAO45206.1"/>
    <property type="molecule type" value="Genomic_DNA"/>
</dbReference>
<keyword evidence="3" id="KW-0472">Membrane</keyword>
<keyword evidence="3" id="KW-0812">Transmembrane</keyword>
<evidence type="ECO:0000256" key="2">
    <source>
        <dbReference type="ARBA" id="ARBA00022679"/>
    </source>
</evidence>
<dbReference type="GO" id="GO:0008374">
    <property type="term" value="F:O-acyltransferase activity"/>
    <property type="evidence" value="ECO:0007669"/>
    <property type="project" value="TreeGrafter"/>
</dbReference>
<dbReference type="InterPro" id="IPR011004">
    <property type="entry name" value="Trimer_LpxA-like_sf"/>
</dbReference>
<protein>
    <submittedName>
        <fullName evidence="4">Putative polysaccharide biosynthesis acetyltransferase</fullName>
    </submittedName>
</protein>
<dbReference type="NCBIfam" id="NF007797">
    <property type="entry name" value="PRK10502.1"/>
    <property type="match status" value="1"/>
</dbReference>
<organism evidence="4 5">
    <name type="scientific">Flavihumibacter petaseus NBRC 106054</name>
    <dbReference type="NCBI Taxonomy" id="1220578"/>
    <lineage>
        <taxon>Bacteria</taxon>
        <taxon>Pseudomonadati</taxon>
        <taxon>Bacteroidota</taxon>
        <taxon>Chitinophagia</taxon>
        <taxon>Chitinophagales</taxon>
        <taxon>Chitinophagaceae</taxon>
        <taxon>Flavihumibacter</taxon>
    </lineage>
</organism>
<evidence type="ECO:0000313" key="5">
    <source>
        <dbReference type="Proteomes" id="UP000033121"/>
    </source>
</evidence>
<feature type="transmembrane region" description="Helical" evidence="3">
    <location>
        <begin position="26"/>
        <end position="43"/>
    </location>
</feature>
<dbReference type="STRING" id="1220578.FPE01S_04_04500"/>
<evidence type="ECO:0000256" key="1">
    <source>
        <dbReference type="ARBA" id="ARBA00007274"/>
    </source>
</evidence>
<dbReference type="Gene3D" id="2.160.10.10">
    <property type="entry name" value="Hexapeptide repeat proteins"/>
    <property type="match status" value="1"/>
</dbReference>
<dbReference type="InterPro" id="IPR051159">
    <property type="entry name" value="Hexapeptide_acetyltransf"/>
</dbReference>
<gene>
    <name evidence="4" type="ORF">FPE01S_04_04500</name>
</gene>
<dbReference type="PANTHER" id="PTHR23416:SF23">
    <property type="entry name" value="ACETYLTRANSFERASE C18B11.09C-RELATED"/>
    <property type="match status" value="1"/>
</dbReference>
<dbReference type="AlphaFoldDB" id="A0A0E9N674"/>
<dbReference type="OrthoDB" id="9814490at2"/>
<reference evidence="4 5" key="1">
    <citation type="submission" date="2015-04" db="EMBL/GenBank/DDBJ databases">
        <title>Whole genome shotgun sequence of Flavihumibacter petaseus NBRC 106054.</title>
        <authorList>
            <person name="Miyazawa S."/>
            <person name="Hosoyama A."/>
            <person name="Hashimoto M."/>
            <person name="Noguchi M."/>
            <person name="Tsuchikane K."/>
            <person name="Ohji S."/>
            <person name="Yamazoe A."/>
            <person name="Ichikawa N."/>
            <person name="Kimura A."/>
            <person name="Fujita N."/>
        </authorList>
    </citation>
    <scope>NUCLEOTIDE SEQUENCE [LARGE SCALE GENOMIC DNA]</scope>
    <source>
        <strain evidence="4 5">NBRC 106054</strain>
    </source>
</reference>
<keyword evidence="2 4" id="KW-0808">Transferase</keyword>
<dbReference type="GO" id="GO:0005829">
    <property type="term" value="C:cytosol"/>
    <property type="evidence" value="ECO:0007669"/>
    <property type="project" value="TreeGrafter"/>
</dbReference>
<comment type="similarity">
    <text evidence="1">Belongs to the transferase hexapeptide repeat family.</text>
</comment>